<evidence type="ECO:0000256" key="1">
    <source>
        <dbReference type="SAM" id="MobiDB-lite"/>
    </source>
</evidence>
<reference evidence="3" key="2">
    <citation type="submission" date="2022-03" db="EMBL/GenBank/DDBJ databases">
        <title>Draft title - Genomic analysis of global carrot germplasm unveils the trajectory of domestication and the origin of high carotenoid orange carrot.</title>
        <authorList>
            <person name="Iorizzo M."/>
            <person name="Ellison S."/>
            <person name="Senalik D."/>
            <person name="Macko-Podgorni A."/>
            <person name="Grzebelus D."/>
            <person name="Bostan H."/>
            <person name="Rolling W."/>
            <person name="Curaba J."/>
            <person name="Simon P."/>
        </authorList>
    </citation>
    <scope>NUCLEOTIDE SEQUENCE</scope>
    <source>
        <tissue evidence="3">Leaf</tissue>
    </source>
</reference>
<reference evidence="2" key="1">
    <citation type="journal article" date="2016" name="Nat. Genet.">
        <title>A high-quality carrot genome assembly provides new insights into carotenoid accumulation and asterid genome evolution.</title>
        <authorList>
            <person name="Iorizzo M."/>
            <person name="Ellison S."/>
            <person name="Senalik D."/>
            <person name="Zeng P."/>
            <person name="Satapoomin P."/>
            <person name="Huang J."/>
            <person name="Bowman M."/>
            <person name="Iovene M."/>
            <person name="Sanseverino W."/>
            <person name="Cavagnaro P."/>
            <person name="Yildiz M."/>
            <person name="Macko-Podgorni A."/>
            <person name="Moranska E."/>
            <person name="Grzebelus E."/>
            <person name="Grzebelus D."/>
            <person name="Ashrafi H."/>
            <person name="Zheng Z."/>
            <person name="Cheng S."/>
            <person name="Spooner D."/>
            <person name="Van Deynze A."/>
            <person name="Simon P."/>
        </authorList>
    </citation>
    <scope>NUCLEOTIDE SEQUENCE [LARGE SCALE GENOMIC DNA]</scope>
    <source>
        <tissue evidence="2">Leaf</tissue>
    </source>
</reference>
<gene>
    <name evidence="2" type="ORF">DCAR_000985</name>
    <name evidence="3" type="ORF">DCAR_0100944</name>
</gene>
<feature type="compositionally biased region" description="Acidic residues" evidence="1">
    <location>
        <begin position="60"/>
        <end position="71"/>
    </location>
</feature>
<evidence type="ECO:0000313" key="3">
    <source>
        <dbReference type="EMBL" id="WOG81793.1"/>
    </source>
</evidence>
<dbReference type="EMBL" id="CP093343">
    <property type="protein sequence ID" value="WOG81793.1"/>
    <property type="molecule type" value="Genomic_DNA"/>
</dbReference>
<proteinExistence type="predicted"/>
<evidence type="ECO:0000313" key="4">
    <source>
        <dbReference type="Proteomes" id="UP000077755"/>
    </source>
</evidence>
<feature type="compositionally biased region" description="Polar residues" evidence="1">
    <location>
        <begin position="95"/>
        <end position="106"/>
    </location>
</feature>
<dbReference type="AlphaFoldDB" id="A0A166G1N5"/>
<feature type="compositionally biased region" description="Low complexity" evidence="1">
    <location>
        <begin position="72"/>
        <end position="85"/>
    </location>
</feature>
<dbReference type="Proteomes" id="UP000077755">
    <property type="component" value="Chromosome 1"/>
</dbReference>
<accession>A0A166G1N5</accession>
<feature type="region of interest" description="Disordered" evidence="1">
    <location>
        <begin position="44"/>
        <end position="106"/>
    </location>
</feature>
<feature type="compositionally biased region" description="Polar residues" evidence="1">
    <location>
        <begin position="44"/>
        <end position="53"/>
    </location>
</feature>
<sequence length="106" mass="12073">MNKEEVMSESEGAYSTSSFSCWRKLWNILEDIIKRFKTFIGFASQSQDHAQPQSTKSTEEEVEVVEVEEYVETTTSTSRSIGGSIMMFRAPPRRQTVTRGRGPQTN</sequence>
<dbReference type="EMBL" id="LNRQ01000001">
    <property type="protein sequence ID" value="KZN08439.1"/>
    <property type="molecule type" value="Genomic_DNA"/>
</dbReference>
<name>A0A166G1N5_DAUCS</name>
<organism evidence="2">
    <name type="scientific">Daucus carota subsp. sativus</name>
    <name type="common">Carrot</name>
    <dbReference type="NCBI Taxonomy" id="79200"/>
    <lineage>
        <taxon>Eukaryota</taxon>
        <taxon>Viridiplantae</taxon>
        <taxon>Streptophyta</taxon>
        <taxon>Embryophyta</taxon>
        <taxon>Tracheophyta</taxon>
        <taxon>Spermatophyta</taxon>
        <taxon>Magnoliopsida</taxon>
        <taxon>eudicotyledons</taxon>
        <taxon>Gunneridae</taxon>
        <taxon>Pentapetalae</taxon>
        <taxon>asterids</taxon>
        <taxon>campanulids</taxon>
        <taxon>Apiales</taxon>
        <taxon>Apiaceae</taxon>
        <taxon>Apioideae</taxon>
        <taxon>Scandiceae</taxon>
        <taxon>Daucinae</taxon>
        <taxon>Daucus</taxon>
        <taxon>Daucus sect. Daucus</taxon>
    </lineage>
</organism>
<dbReference type="Gramene" id="KZN08439">
    <property type="protein sequence ID" value="KZN08439"/>
    <property type="gene ID" value="DCAR_000985"/>
</dbReference>
<protein>
    <submittedName>
        <fullName evidence="2">Uncharacterized protein</fullName>
    </submittedName>
</protein>
<evidence type="ECO:0000313" key="2">
    <source>
        <dbReference type="EMBL" id="KZN08439.1"/>
    </source>
</evidence>
<keyword evidence="4" id="KW-1185">Reference proteome</keyword>